<dbReference type="PATRIC" id="fig|1352936.5.peg.6412"/>
<keyword evidence="3" id="KW-1185">Reference proteome</keyword>
<evidence type="ECO:0000313" key="2">
    <source>
        <dbReference type="EMBL" id="EST24403.1"/>
    </source>
</evidence>
<dbReference type="InterPro" id="IPR046200">
    <property type="entry name" value="DUF6233"/>
</dbReference>
<dbReference type="HOGENOM" id="CLU_1980393_0_0_11"/>
<reference evidence="2 3" key="1">
    <citation type="journal article" date="2014" name="Genome Announc.">
        <title>Draft Genome Sequence of Streptomyces roseochromogenes subsp. oscitans DS 12.976, Producer of the Aminocoumarin Antibiotic Clorobiocin.</title>
        <authorList>
            <person name="Ruckert C."/>
            <person name="Kalinowski J."/>
            <person name="Heide L."/>
            <person name="Apel A.K."/>
        </authorList>
    </citation>
    <scope>NUCLEOTIDE SEQUENCE [LARGE SCALE GENOMIC DNA]</scope>
    <source>
        <strain evidence="2 3">DS 12.976</strain>
    </source>
</reference>
<evidence type="ECO:0000313" key="3">
    <source>
        <dbReference type="Proteomes" id="UP000017984"/>
    </source>
</evidence>
<dbReference type="Pfam" id="PF19746">
    <property type="entry name" value="DUF6233"/>
    <property type="match status" value="1"/>
</dbReference>
<name>V6JXI9_STRRC</name>
<evidence type="ECO:0000256" key="1">
    <source>
        <dbReference type="SAM" id="MobiDB-lite"/>
    </source>
</evidence>
<gene>
    <name evidence="2" type="ORF">M878_30795</name>
</gene>
<dbReference type="EMBL" id="AWQX01000267">
    <property type="protein sequence ID" value="EST24403.1"/>
    <property type="molecule type" value="Genomic_DNA"/>
</dbReference>
<sequence>MILAHLDERLTENETVRIYLHLQRKAVQAALTQAEAPPARRPSRPVKGAKGLPALAQAPNRIGFVVQQKRTPMGPEPALIHVSDCTKIQGTPHRIRADEARAALTDPNIEPCGFCRPDTELGIDVA</sequence>
<dbReference type="AlphaFoldDB" id="V6JXI9"/>
<feature type="region of interest" description="Disordered" evidence="1">
    <location>
        <begin position="32"/>
        <end position="52"/>
    </location>
</feature>
<accession>V6JXI9</accession>
<dbReference type="STRING" id="1352936.M878_30795"/>
<dbReference type="Proteomes" id="UP000017984">
    <property type="component" value="Chromosome"/>
</dbReference>
<proteinExistence type="predicted"/>
<organism evidence="2 3">
    <name type="scientific">Streptomyces roseochromogenus subsp. oscitans DS 12.976</name>
    <dbReference type="NCBI Taxonomy" id="1352936"/>
    <lineage>
        <taxon>Bacteria</taxon>
        <taxon>Bacillati</taxon>
        <taxon>Actinomycetota</taxon>
        <taxon>Actinomycetes</taxon>
        <taxon>Kitasatosporales</taxon>
        <taxon>Streptomycetaceae</taxon>
        <taxon>Streptomyces</taxon>
    </lineage>
</organism>
<comment type="caution">
    <text evidence="2">The sequence shown here is derived from an EMBL/GenBank/DDBJ whole genome shotgun (WGS) entry which is preliminary data.</text>
</comment>
<protein>
    <submittedName>
        <fullName evidence="2">Uncharacterized protein</fullName>
    </submittedName>
</protein>